<dbReference type="OrthoDB" id="10264449at2759"/>
<accession>A0A1Y2G3H4</accession>
<gene>
    <name evidence="1" type="ORF">BCR35DRAFT_327601</name>
</gene>
<evidence type="ECO:0000313" key="1">
    <source>
        <dbReference type="EMBL" id="ORY92475.1"/>
    </source>
</evidence>
<proteinExistence type="predicted"/>
<sequence length="138" mass="14589">MPLTHDSITAAFAPLSTENHMAFFATSVSPEVVWQYGAPRATHPLAGRYEGMPAFVAGTFAKLGGCFAAPLKMTLTSVLVDSSKNTAVVELRTVGTAKSGASIDTTAVWIVKANEQDVFTEITSYVDSAFLVERAAGE</sequence>
<organism evidence="1 2">
    <name type="scientific">Leucosporidium creatinivorum</name>
    <dbReference type="NCBI Taxonomy" id="106004"/>
    <lineage>
        <taxon>Eukaryota</taxon>
        <taxon>Fungi</taxon>
        <taxon>Dikarya</taxon>
        <taxon>Basidiomycota</taxon>
        <taxon>Pucciniomycotina</taxon>
        <taxon>Microbotryomycetes</taxon>
        <taxon>Leucosporidiales</taxon>
        <taxon>Leucosporidium</taxon>
    </lineage>
</organism>
<dbReference type="Proteomes" id="UP000193467">
    <property type="component" value="Unassembled WGS sequence"/>
</dbReference>
<dbReference type="AlphaFoldDB" id="A0A1Y2G3H4"/>
<reference evidence="1 2" key="1">
    <citation type="submission" date="2016-07" db="EMBL/GenBank/DDBJ databases">
        <title>Pervasive Adenine N6-methylation of Active Genes in Fungi.</title>
        <authorList>
            <consortium name="DOE Joint Genome Institute"/>
            <person name="Mondo S.J."/>
            <person name="Dannebaum R.O."/>
            <person name="Kuo R.C."/>
            <person name="Labutti K."/>
            <person name="Haridas S."/>
            <person name="Kuo A."/>
            <person name="Salamov A."/>
            <person name="Ahrendt S.R."/>
            <person name="Lipzen A."/>
            <person name="Sullivan W."/>
            <person name="Andreopoulos W.B."/>
            <person name="Clum A."/>
            <person name="Lindquist E."/>
            <person name="Daum C."/>
            <person name="Ramamoorthy G.K."/>
            <person name="Gryganskyi A."/>
            <person name="Culley D."/>
            <person name="Magnuson J.K."/>
            <person name="James T.Y."/>
            <person name="O'Malley M.A."/>
            <person name="Stajich J.E."/>
            <person name="Spatafora J.W."/>
            <person name="Visel A."/>
            <person name="Grigoriev I.V."/>
        </authorList>
    </citation>
    <scope>NUCLEOTIDE SEQUENCE [LARGE SCALE GENOMIC DNA]</scope>
    <source>
        <strain evidence="1 2">62-1032</strain>
    </source>
</reference>
<dbReference type="SUPFAM" id="SSF54427">
    <property type="entry name" value="NTF2-like"/>
    <property type="match status" value="1"/>
</dbReference>
<dbReference type="InParanoid" id="A0A1Y2G3H4"/>
<protein>
    <recommendedName>
        <fullName evidence="3">SnoaL-like domain-containing protein</fullName>
    </recommendedName>
</protein>
<evidence type="ECO:0000313" key="2">
    <source>
        <dbReference type="Proteomes" id="UP000193467"/>
    </source>
</evidence>
<keyword evidence="2" id="KW-1185">Reference proteome</keyword>
<comment type="caution">
    <text evidence="1">The sequence shown here is derived from an EMBL/GenBank/DDBJ whole genome shotgun (WGS) entry which is preliminary data.</text>
</comment>
<evidence type="ECO:0008006" key="3">
    <source>
        <dbReference type="Google" id="ProtNLM"/>
    </source>
</evidence>
<dbReference type="InterPro" id="IPR032710">
    <property type="entry name" value="NTF2-like_dom_sf"/>
</dbReference>
<dbReference type="STRING" id="106004.A0A1Y2G3H4"/>
<dbReference type="Gene3D" id="3.10.450.50">
    <property type="match status" value="1"/>
</dbReference>
<dbReference type="EMBL" id="MCGR01000001">
    <property type="protein sequence ID" value="ORY92475.1"/>
    <property type="molecule type" value="Genomic_DNA"/>
</dbReference>
<name>A0A1Y2G3H4_9BASI</name>